<gene>
    <name evidence="1" type="ORF">EDS130_LOCUS4</name>
</gene>
<protein>
    <submittedName>
        <fullName evidence="1">Uncharacterized protein</fullName>
    </submittedName>
</protein>
<proteinExistence type="predicted"/>
<organism evidence="1 2">
    <name type="scientific">Adineta ricciae</name>
    <name type="common">Rotifer</name>
    <dbReference type="NCBI Taxonomy" id="249248"/>
    <lineage>
        <taxon>Eukaryota</taxon>
        <taxon>Metazoa</taxon>
        <taxon>Spiralia</taxon>
        <taxon>Gnathifera</taxon>
        <taxon>Rotifera</taxon>
        <taxon>Eurotatoria</taxon>
        <taxon>Bdelloidea</taxon>
        <taxon>Adinetida</taxon>
        <taxon>Adinetidae</taxon>
        <taxon>Adineta</taxon>
    </lineage>
</organism>
<name>A0A813MB85_ADIRI</name>
<evidence type="ECO:0000313" key="1">
    <source>
        <dbReference type="EMBL" id="CAF0718770.1"/>
    </source>
</evidence>
<sequence>MNHTNATISSVLILGGLKKLNDDDDEDDDMQKAIENLITQNNNHDPRLLWHGRFRPVRFVFRPFPCRRNREEL</sequence>
<reference evidence="1" key="1">
    <citation type="submission" date="2021-02" db="EMBL/GenBank/DDBJ databases">
        <authorList>
            <person name="Nowell W R."/>
        </authorList>
    </citation>
    <scope>NUCLEOTIDE SEQUENCE</scope>
</reference>
<comment type="caution">
    <text evidence="1">The sequence shown here is derived from an EMBL/GenBank/DDBJ whole genome shotgun (WGS) entry which is preliminary data.</text>
</comment>
<evidence type="ECO:0000313" key="2">
    <source>
        <dbReference type="Proteomes" id="UP000663852"/>
    </source>
</evidence>
<dbReference type="Proteomes" id="UP000663852">
    <property type="component" value="Unassembled WGS sequence"/>
</dbReference>
<dbReference type="AlphaFoldDB" id="A0A813MB85"/>
<accession>A0A813MB85</accession>
<dbReference type="EMBL" id="CAJNOJ010000001">
    <property type="protein sequence ID" value="CAF0718770.1"/>
    <property type="molecule type" value="Genomic_DNA"/>
</dbReference>